<dbReference type="PANTHER" id="PTHR45288:SF2">
    <property type="entry name" value="THIOREDOXIN FAMILY PROTEIN"/>
    <property type="match status" value="1"/>
</dbReference>
<feature type="region of interest" description="Disordered" evidence="1">
    <location>
        <begin position="1"/>
        <end position="77"/>
    </location>
</feature>
<dbReference type="SFLD" id="SFLDS00019">
    <property type="entry name" value="Glutathione_Transferase_(cytos"/>
    <property type="match status" value="1"/>
</dbReference>
<dbReference type="SFLD" id="SFLDG01181">
    <property type="entry name" value="SUF2"/>
    <property type="match status" value="1"/>
</dbReference>
<dbReference type="OrthoDB" id="422574at2759"/>
<dbReference type="SUPFAM" id="SSF52833">
    <property type="entry name" value="Thioredoxin-like"/>
    <property type="match status" value="2"/>
</dbReference>
<dbReference type="SFLD" id="SFLDG01202">
    <property type="entry name" value="SUF2.2"/>
    <property type="match status" value="1"/>
</dbReference>
<dbReference type="InterPro" id="IPR040079">
    <property type="entry name" value="Glutathione_S-Trfase"/>
</dbReference>
<organism evidence="3 4">
    <name type="scientific">Punica granatum</name>
    <name type="common">Pomegranate</name>
    <dbReference type="NCBI Taxonomy" id="22663"/>
    <lineage>
        <taxon>Eukaryota</taxon>
        <taxon>Viridiplantae</taxon>
        <taxon>Streptophyta</taxon>
        <taxon>Embryophyta</taxon>
        <taxon>Tracheophyta</taxon>
        <taxon>Spermatophyta</taxon>
        <taxon>Magnoliopsida</taxon>
        <taxon>eudicotyledons</taxon>
        <taxon>Gunneridae</taxon>
        <taxon>Pentapetalae</taxon>
        <taxon>rosids</taxon>
        <taxon>malvids</taxon>
        <taxon>Myrtales</taxon>
        <taxon>Lythraceae</taxon>
        <taxon>Punica</taxon>
    </lineage>
</organism>
<feature type="domain" description="GST N-terminal" evidence="2">
    <location>
        <begin position="140"/>
        <end position="222"/>
    </location>
</feature>
<evidence type="ECO:0000313" key="3">
    <source>
        <dbReference type="Proteomes" id="UP000515151"/>
    </source>
</evidence>
<dbReference type="PROSITE" id="PS51354">
    <property type="entry name" value="GLUTAREDOXIN_2"/>
    <property type="match status" value="2"/>
</dbReference>
<feature type="compositionally biased region" description="Low complexity" evidence="1">
    <location>
        <begin position="8"/>
        <end position="18"/>
    </location>
</feature>
<sequence>MASISVASSVSLPRLSHPPLRPEFDWSSLPRPSNFSPFSGNGRPRLGNPRRFRAKSAGPDQQLPKRRSESADGPSPSTSFLSVLCPLLRLFSGGDPSRDRNEALEVATSSLSTLARLPWGSRSVLASEQNQEATISGPLMHLQIFEFEACPFCRRVREAMTELDLSVEIYPCPKGSARHRAMVRELGGKEQFPFMIDPNAGISMYESGDIVKYLFEKYGKGRSPSSGLLESTLVTGWMPTVLRAGRGMALWEKAKQDPPPEKLELFSYENNPYARIVREALCELEIPYILQNVGEGSPREKLLVDMSGSKEVPFIVDPNTGTRTGDYKKILSYLFQTYAVPTS</sequence>
<evidence type="ECO:0000313" key="4">
    <source>
        <dbReference type="RefSeq" id="XP_031391598.1"/>
    </source>
</evidence>
<keyword evidence="3" id="KW-1185">Reference proteome</keyword>
<accession>A0A6P8DJ81</accession>
<dbReference type="PANTHER" id="PTHR45288">
    <property type="entry name" value="THIOREDOXIN FAMILY PROTEIN"/>
    <property type="match status" value="1"/>
</dbReference>
<dbReference type="PROSITE" id="PS50404">
    <property type="entry name" value="GST_NTER"/>
    <property type="match status" value="1"/>
</dbReference>
<dbReference type="RefSeq" id="XP_031391598.1">
    <property type="nucleotide sequence ID" value="XM_031535738.1"/>
</dbReference>
<dbReference type="Pfam" id="PF13417">
    <property type="entry name" value="GST_N_3"/>
    <property type="match status" value="2"/>
</dbReference>
<protein>
    <submittedName>
        <fullName evidence="4">Uncharacterized protein LOC116203802</fullName>
    </submittedName>
</protein>
<evidence type="ECO:0000256" key="1">
    <source>
        <dbReference type="SAM" id="MobiDB-lite"/>
    </source>
</evidence>
<dbReference type="InterPro" id="IPR004045">
    <property type="entry name" value="Glutathione_S-Trfase_N"/>
</dbReference>
<feature type="compositionally biased region" description="Polar residues" evidence="1">
    <location>
        <begin position="30"/>
        <end position="39"/>
    </location>
</feature>
<evidence type="ECO:0000259" key="2">
    <source>
        <dbReference type="PROSITE" id="PS50404"/>
    </source>
</evidence>
<dbReference type="GO" id="GO:0009507">
    <property type="term" value="C:chloroplast"/>
    <property type="evidence" value="ECO:0007669"/>
    <property type="project" value="TreeGrafter"/>
</dbReference>
<dbReference type="Gene3D" id="3.40.30.10">
    <property type="entry name" value="Glutaredoxin"/>
    <property type="match status" value="2"/>
</dbReference>
<dbReference type="AlphaFoldDB" id="A0A6P8DJ81"/>
<proteinExistence type="predicted"/>
<dbReference type="CDD" id="cd03041">
    <property type="entry name" value="GST_N_2GST_N"/>
    <property type="match status" value="1"/>
</dbReference>
<reference evidence="4" key="2">
    <citation type="submission" date="2025-08" db="UniProtKB">
        <authorList>
            <consortium name="RefSeq"/>
        </authorList>
    </citation>
    <scope>IDENTIFICATION</scope>
    <source>
        <tissue evidence="4">Leaf</tissue>
    </source>
</reference>
<dbReference type="GeneID" id="116203802"/>
<dbReference type="Proteomes" id="UP000515151">
    <property type="component" value="Chromosome 4"/>
</dbReference>
<gene>
    <name evidence="4" type="primary">LOC116203802</name>
</gene>
<reference evidence="3" key="1">
    <citation type="journal article" date="2020" name="Plant Biotechnol. J.">
        <title>The pomegranate (Punica granatum L.) draft genome dissects genetic divergence between soft- and hard-seeded cultivars.</title>
        <authorList>
            <person name="Luo X."/>
            <person name="Li H."/>
            <person name="Wu Z."/>
            <person name="Yao W."/>
            <person name="Zhao P."/>
            <person name="Cao D."/>
            <person name="Yu H."/>
            <person name="Li K."/>
            <person name="Poudel K."/>
            <person name="Zhao D."/>
            <person name="Zhang F."/>
            <person name="Xia X."/>
            <person name="Chen L."/>
            <person name="Wang Q."/>
            <person name="Jing D."/>
            <person name="Cao S."/>
        </authorList>
    </citation>
    <scope>NUCLEOTIDE SEQUENCE [LARGE SCALE GENOMIC DNA]</scope>
    <source>
        <strain evidence="3">cv. Tunisia</strain>
    </source>
</reference>
<name>A0A6P8DJ81_PUNGR</name>
<dbReference type="InterPro" id="IPR036249">
    <property type="entry name" value="Thioredoxin-like_sf"/>
</dbReference>